<dbReference type="Proteomes" id="UP000547011">
    <property type="component" value="Unassembled WGS sequence"/>
</dbReference>
<gene>
    <name evidence="3" type="ORF">GGR20_003196</name>
</gene>
<evidence type="ECO:0000259" key="2">
    <source>
        <dbReference type="Pfam" id="PF13391"/>
    </source>
</evidence>
<accession>A0A7W6ND83</accession>
<dbReference type="InterPro" id="IPR021835">
    <property type="entry name" value="DUF3427"/>
</dbReference>
<name>A0A7W6ND83_9HYPH</name>
<comment type="caution">
    <text evidence="3">The sequence shown here is derived from an EMBL/GenBank/DDBJ whole genome shotgun (WGS) entry which is preliminary data.</text>
</comment>
<feature type="domain" description="DUF3427" evidence="1">
    <location>
        <begin position="10"/>
        <end position="123"/>
    </location>
</feature>
<feature type="domain" description="HNH nuclease" evidence="2">
    <location>
        <begin position="186"/>
        <end position="235"/>
    </location>
</feature>
<protein>
    <recommendedName>
        <fullName evidence="5">HNH endonuclease</fullName>
    </recommendedName>
</protein>
<dbReference type="RefSeq" id="WP_210283218.1">
    <property type="nucleotide sequence ID" value="NZ_JACIEW010000009.1"/>
</dbReference>
<evidence type="ECO:0008006" key="5">
    <source>
        <dbReference type="Google" id="ProtNLM"/>
    </source>
</evidence>
<sequence length="284" mass="31737">MPSYTSPQLALEHIYTRDDLRGIFGITDATLNTGVFRPKDTSSIWLFITEEKTSDRTQYRDRLEGETLYWQGQTSGRTDALIIEHQPRGLELLVFFRRRKYEHPGAGFRYLGPFTYVSHSGSSPTSFVLRRQNQEIAVIRPEDADDEAFDPSSVDDARQRVLRSIAQRRGQRAFRDALMSAYGGRCAITGCAVADVLEAAHIYPYRGAATNVVSNGLLLRADLHTLFDCGLIAIDAVSRTILVSSRLNDSEYGELHGRKLRSPQTSAQLPNEAALNMHRASAGL</sequence>
<dbReference type="AlphaFoldDB" id="A0A7W6ND83"/>
<reference evidence="3 4" key="1">
    <citation type="submission" date="2020-08" db="EMBL/GenBank/DDBJ databases">
        <title>Genomic Encyclopedia of Type Strains, Phase IV (KMG-IV): sequencing the most valuable type-strain genomes for metagenomic binning, comparative biology and taxonomic classification.</title>
        <authorList>
            <person name="Goeker M."/>
        </authorList>
    </citation>
    <scope>NUCLEOTIDE SEQUENCE [LARGE SCALE GENOMIC DNA]</scope>
    <source>
        <strain evidence="3 4">DSM 23447</strain>
    </source>
</reference>
<evidence type="ECO:0000313" key="4">
    <source>
        <dbReference type="Proteomes" id="UP000547011"/>
    </source>
</evidence>
<evidence type="ECO:0000313" key="3">
    <source>
        <dbReference type="EMBL" id="MBB4053534.1"/>
    </source>
</evidence>
<organism evidence="3 4">
    <name type="scientific">Devosia subaequoris</name>
    <dbReference type="NCBI Taxonomy" id="395930"/>
    <lineage>
        <taxon>Bacteria</taxon>
        <taxon>Pseudomonadati</taxon>
        <taxon>Pseudomonadota</taxon>
        <taxon>Alphaproteobacteria</taxon>
        <taxon>Hyphomicrobiales</taxon>
        <taxon>Devosiaceae</taxon>
        <taxon>Devosia</taxon>
    </lineage>
</organism>
<keyword evidence="4" id="KW-1185">Reference proteome</keyword>
<dbReference type="InterPro" id="IPR003615">
    <property type="entry name" value="HNH_nuc"/>
</dbReference>
<proteinExistence type="predicted"/>
<dbReference type="Pfam" id="PF13391">
    <property type="entry name" value="HNH_2"/>
    <property type="match status" value="1"/>
</dbReference>
<dbReference type="EMBL" id="JACIEW010000009">
    <property type="protein sequence ID" value="MBB4053534.1"/>
    <property type="molecule type" value="Genomic_DNA"/>
</dbReference>
<evidence type="ECO:0000259" key="1">
    <source>
        <dbReference type="Pfam" id="PF11907"/>
    </source>
</evidence>
<dbReference type="Pfam" id="PF11907">
    <property type="entry name" value="DUF3427"/>
    <property type="match status" value="1"/>
</dbReference>